<dbReference type="InterPro" id="IPR057335">
    <property type="entry name" value="Beta-barrel_SelB"/>
</dbReference>
<dbReference type="RefSeq" id="WP_209643218.1">
    <property type="nucleotide sequence ID" value="NZ_JAGINW010000001.1"/>
</dbReference>
<dbReference type="NCBIfam" id="TIGR00475">
    <property type="entry name" value="selB"/>
    <property type="match status" value="1"/>
</dbReference>
<dbReference type="SUPFAM" id="SSF46785">
    <property type="entry name" value="Winged helix' DNA-binding domain"/>
    <property type="match status" value="1"/>
</dbReference>
<keyword evidence="7" id="KW-1185">Reference proteome</keyword>
<sequence length="574" mass="61342">MHVIATAGHVDHGKSTLVKALTGMQPDRWEEERRRGLTIGLGFAWTTIGGTDFAFVDVPGHERFVGTMMSGVGPVPAVMFVVAADGGWMPQSAEHLAVLDALQVRHGLLVITRADLADPGPARRHAREHLRRTTLGEIPSVVVSPEIGVGELKAQLARLSLPQPDVTADVRLWIDRVFTIEGAGTVITGTLAAGTISAGDELVLGDRTVHVKGLHSLGRKVSSAGAVARVAVNLRGTERSSVRRGDALLTPNAWATTTSVDVRVDTEALRENLVLHIGSAAIPAHVRPLGARTARLKLKSALPLRIGDRLVLRDPGRHEIAAGADVLDIAPPPFRRRGDAKRRGTELGSITDLTSFHLQQKGFLKPQDIRVLGLTEPDIPLTNGWYVAADLSDAVQSEVAGWQRENPLQPGIALDTLRQRLALPDSALAETFARKAGLNVHNGRISTTIDLPGPVAEAIGKLTAELQDKPFRAPDADRLKELGLGPKELTAAVRTGALAKVADGIVLLPNAFDQAADRLAAIAGPFTPATARQALDSTRRVVVPLLERLDELGVTRRHPDGTRTICGRADQRVP</sequence>
<evidence type="ECO:0000256" key="3">
    <source>
        <dbReference type="ARBA" id="ARBA00022917"/>
    </source>
</evidence>
<dbReference type="InterPro" id="IPR050055">
    <property type="entry name" value="EF-Tu_GTPase"/>
</dbReference>
<evidence type="ECO:0000256" key="1">
    <source>
        <dbReference type="ARBA" id="ARBA00004496"/>
    </source>
</evidence>
<dbReference type="SUPFAM" id="SSF50447">
    <property type="entry name" value="Translation proteins"/>
    <property type="match status" value="1"/>
</dbReference>
<evidence type="ECO:0000256" key="2">
    <source>
        <dbReference type="ARBA" id="ARBA00022490"/>
    </source>
</evidence>
<dbReference type="PANTHER" id="PTHR43721:SF22">
    <property type="entry name" value="ELONGATION FACTOR TU, MITOCHONDRIAL"/>
    <property type="match status" value="1"/>
</dbReference>
<dbReference type="EMBL" id="JAGINW010000001">
    <property type="protein sequence ID" value="MBP2326117.1"/>
    <property type="molecule type" value="Genomic_DNA"/>
</dbReference>
<dbReference type="InterPro" id="IPR000795">
    <property type="entry name" value="T_Tr_GTP-bd_dom"/>
</dbReference>
<dbReference type="PANTHER" id="PTHR43721">
    <property type="entry name" value="ELONGATION FACTOR TU-RELATED"/>
    <property type="match status" value="1"/>
</dbReference>
<evidence type="ECO:0000313" key="6">
    <source>
        <dbReference type="EMBL" id="MBP2326117.1"/>
    </source>
</evidence>
<dbReference type="Gene3D" id="3.40.50.300">
    <property type="entry name" value="P-loop containing nucleotide triphosphate hydrolases"/>
    <property type="match status" value="1"/>
</dbReference>
<dbReference type="Gene3D" id="1.10.10.10">
    <property type="entry name" value="Winged helix-like DNA-binding domain superfamily/Winged helix DNA-binding domain"/>
    <property type="match status" value="1"/>
</dbReference>
<dbReference type="SUPFAM" id="SSF52540">
    <property type="entry name" value="P-loop containing nucleoside triphosphate hydrolases"/>
    <property type="match status" value="1"/>
</dbReference>
<reference evidence="6 7" key="1">
    <citation type="submission" date="2021-03" db="EMBL/GenBank/DDBJ databases">
        <title>Sequencing the genomes of 1000 actinobacteria strains.</title>
        <authorList>
            <person name="Klenk H.-P."/>
        </authorList>
    </citation>
    <scope>NUCLEOTIDE SEQUENCE [LARGE SCALE GENOMIC DNA]</scope>
    <source>
        <strain evidence="6 7">DSM 46670</strain>
    </source>
</reference>
<keyword evidence="2" id="KW-0963">Cytoplasm</keyword>
<dbReference type="InterPro" id="IPR036388">
    <property type="entry name" value="WH-like_DNA-bd_sf"/>
</dbReference>
<dbReference type="InterPro" id="IPR027417">
    <property type="entry name" value="P-loop_NTPase"/>
</dbReference>
<evidence type="ECO:0000256" key="4">
    <source>
        <dbReference type="ARBA" id="ARBA00023134"/>
    </source>
</evidence>
<keyword evidence="4" id="KW-0342">GTP-binding</keyword>
<organism evidence="6 7">
    <name type="scientific">Kibdelosporangium banguiense</name>
    <dbReference type="NCBI Taxonomy" id="1365924"/>
    <lineage>
        <taxon>Bacteria</taxon>
        <taxon>Bacillati</taxon>
        <taxon>Actinomycetota</taxon>
        <taxon>Actinomycetes</taxon>
        <taxon>Pseudonocardiales</taxon>
        <taxon>Pseudonocardiaceae</taxon>
        <taxon>Kibdelosporangium</taxon>
    </lineage>
</organism>
<dbReference type="InterPro" id="IPR004535">
    <property type="entry name" value="Transl_elong_SelB"/>
</dbReference>
<dbReference type="InterPro" id="IPR036390">
    <property type="entry name" value="WH_DNA-bd_sf"/>
</dbReference>
<keyword evidence="3" id="KW-0648">Protein biosynthesis</keyword>
<name>A0ABS4TNY6_9PSEU</name>
<protein>
    <submittedName>
        <fullName evidence="6">Selenocysteine-specific elongation factor</fullName>
    </submittedName>
</protein>
<proteinExistence type="predicted"/>
<accession>A0ABS4TNY6</accession>
<dbReference type="Pfam" id="PF25461">
    <property type="entry name" value="Beta-barrel_SelB"/>
    <property type="match status" value="1"/>
</dbReference>
<dbReference type="Pfam" id="PF00009">
    <property type="entry name" value="GTP_EFTU"/>
    <property type="match status" value="1"/>
</dbReference>
<dbReference type="InterPro" id="IPR009000">
    <property type="entry name" value="Transl_B-barrel_sf"/>
</dbReference>
<dbReference type="Proteomes" id="UP001519332">
    <property type="component" value="Unassembled WGS sequence"/>
</dbReference>
<keyword evidence="6" id="KW-0251">Elongation factor</keyword>
<comment type="subcellular location">
    <subcellularLocation>
        <location evidence="1">Cytoplasm</location>
    </subcellularLocation>
</comment>
<dbReference type="PROSITE" id="PS51722">
    <property type="entry name" value="G_TR_2"/>
    <property type="match status" value="1"/>
</dbReference>
<dbReference type="Pfam" id="PF09107">
    <property type="entry name" value="WHD_3rd_SelB"/>
    <property type="match status" value="1"/>
</dbReference>
<dbReference type="GO" id="GO:0003746">
    <property type="term" value="F:translation elongation factor activity"/>
    <property type="evidence" value="ECO:0007669"/>
    <property type="project" value="UniProtKB-KW"/>
</dbReference>
<keyword evidence="4" id="KW-0547">Nucleotide-binding</keyword>
<gene>
    <name evidence="6" type="ORF">JOF56_006502</name>
</gene>
<comment type="caution">
    <text evidence="6">The sequence shown here is derived from an EMBL/GenBank/DDBJ whole genome shotgun (WGS) entry which is preliminary data.</text>
</comment>
<dbReference type="Gene3D" id="2.40.30.10">
    <property type="entry name" value="Translation factors"/>
    <property type="match status" value="1"/>
</dbReference>
<evidence type="ECO:0000313" key="7">
    <source>
        <dbReference type="Proteomes" id="UP001519332"/>
    </source>
</evidence>
<evidence type="ECO:0000259" key="5">
    <source>
        <dbReference type="PROSITE" id="PS51722"/>
    </source>
</evidence>
<feature type="domain" description="Tr-type G" evidence="5">
    <location>
        <begin position="1"/>
        <end position="165"/>
    </location>
</feature>
<dbReference type="InterPro" id="IPR015191">
    <property type="entry name" value="SelB_WHD4"/>
</dbReference>